<dbReference type="GO" id="GO:0046872">
    <property type="term" value="F:metal ion binding"/>
    <property type="evidence" value="ECO:0007669"/>
    <property type="project" value="UniProtKB-KW"/>
</dbReference>
<comment type="cofactor">
    <cofactor evidence="2">
        <name>Mg(2+)</name>
        <dbReference type="ChEBI" id="CHEBI:18420"/>
    </cofactor>
    <cofactor evidence="2">
        <name>Mn(2+)</name>
        <dbReference type="ChEBI" id="CHEBI:29035"/>
    </cofactor>
    <text evidence="2">Divalent metal cations. Prefers magnesium or manganese.</text>
</comment>
<dbReference type="OrthoDB" id="5365701at2759"/>
<dbReference type="PROSITE" id="PS51257">
    <property type="entry name" value="PROKAR_LIPOPROTEIN"/>
    <property type="match status" value="1"/>
</dbReference>
<keyword evidence="5" id="KW-1185">Reference proteome</keyword>
<proteinExistence type="predicted"/>
<dbReference type="GO" id="GO:0004473">
    <property type="term" value="F:malate dehydrogenase (decarboxylating) (NADP+) activity"/>
    <property type="evidence" value="ECO:0007669"/>
    <property type="project" value="TreeGrafter"/>
</dbReference>
<feature type="binding site" evidence="1">
    <location>
        <position position="220"/>
    </location>
    <ligand>
        <name>(S)-malate</name>
        <dbReference type="ChEBI" id="CHEBI:15589"/>
    </ligand>
</feature>
<organism evidence="6">
    <name type="scientific">Schistocephalus solidus</name>
    <name type="common">Tapeworm</name>
    <dbReference type="NCBI Taxonomy" id="70667"/>
    <lineage>
        <taxon>Eukaryota</taxon>
        <taxon>Metazoa</taxon>
        <taxon>Spiralia</taxon>
        <taxon>Lophotrochozoa</taxon>
        <taxon>Platyhelminthes</taxon>
        <taxon>Cestoda</taxon>
        <taxon>Eucestoda</taxon>
        <taxon>Diphyllobothriidea</taxon>
        <taxon>Diphyllobothriidae</taxon>
        <taxon>Schistocephalus</taxon>
    </lineage>
</organism>
<feature type="binding site" evidence="2">
    <location>
        <position position="14"/>
    </location>
    <ligand>
        <name>a divalent metal cation</name>
        <dbReference type="ChEBI" id="CHEBI:60240"/>
    </ligand>
</feature>
<dbReference type="GO" id="GO:0006108">
    <property type="term" value="P:malate metabolic process"/>
    <property type="evidence" value="ECO:0007669"/>
    <property type="project" value="TreeGrafter"/>
</dbReference>
<dbReference type="InterPro" id="IPR015884">
    <property type="entry name" value="Malic_enzyme_CS"/>
</dbReference>
<dbReference type="GO" id="GO:0051287">
    <property type="term" value="F:NAD binding"/>
    <property type="evidence" value="ECO:0007669"/>
    <property type="project" value="InterPro"/>
</dbReference>
<evidence type="ECO:0000313" key="6">
    <source>
        <dbReference type="WBParaSite" id="SSLN_0000117801-mRNA-1"/>
    </source>
</evidence>
<dbReference type="STRING" id="70667.A0A183SA83"/>
<dbReference type="AlphaFoldDB" id="A0A183SA83"/>
<dbReference type="SUPFAM" id="SSF51735">
    <property type="entry name" value="NAD(P)-binding Rossmann-fold domains"/>
    <property type="match status" value="1"/>
</dbReference>
<sequence>MKKYAALYSTFNDDIQGTASVILSGFLTACRKTGRKLKEENIVCFGAGESMLGFAHLLVETLKSRSSLTEEEAKRRIFMVDSRGLIVENRSTGAQFTSCFFSMWRLTLPLFFFSAAPDCQIIKYANCTALVGASAVPNSFTPEVMKQLAKQCEMPLIFALSNPTHKAECTAQAAYKATNVRRILLGQCLFASGSPFQPVNLEPGEAPRHSSTYHKPGQANNAYIFPGLLLAIS</sequence>
<name>A0A183SA83_SCHSO</name>
<evidence type="ECO:0000256" key="1">
    <source>
        <dbReference type="PIRSR" id="PIRSR000106-2"/>
    </source>
</evidence>
<dbReference type="PROSITE" id="PS00331">
    <property type="entry name" value="MALIC_ENZYMES"/>
    <property type="match status" value="1"/>
</dbReference>
<evidence type="ECO:0000313" key="5">
    <source>
        <dbReference type="Proteomes" id="UP000275846"/>
    </source>
</evidence>
<dbReference type="PRINTS" id="PR00072">
    <property type="entry name" value="MALOXRDTASE"/>
</dbReference>
<dbReference type="InterPro" id="IPR036291">
    <property type="entry name" value="NAD(P)-bd_dom_sf"/>
</dbReference>
<evidence type="ECO:0000256" key="2">
    <source>
        <dbReference type="PIRSR" id="PIRSR000106-3"/>
    </source>
</evidence>
<dbReference type="PIRSF" id="PIRSF000106">
    <property type="entry name" value="ME"/>
    <property type="match status" value="1"/>
</dbReference>
<feature type="domain" description="Malic enzyme NAD-binding" evidence="3">
    <location>
        <begin position="15"/>
        <end position="232"/>
    </location>
</feature>
<dbReference type="Gene3D" id="3.40.50.720">
    <property type="entry name" value="NAD(P)-binding Rossmann-like Domain"/>
    <property type="match status" value="1"/>
</dbReference>
<dbReference type="InterPro" id="IPR001891">
    <property type="entry name" value="Malic_OxRdtase"/>
</dbReference>
<dbReference type="SMART" id="SM00919">
    <property type="entry name" value="Malic_M"/>
    <property type="match status" value="1"/>
</dbReference>
<dbReference type="Pfam" id="PF03949">
    <property type="entry name" value="Malic_M"/>
    <property type="match status" value="1"/>
</dbReference>
<dbReference type="WBParaSite" id="SSLN_0000117801-mRNA-1">
    <property type="protein sequence ID" value="SSLN_0000117801-mRNA-1"/>
    <property type="gene ID" value="SSLN_0000117801"/>
</dbReference>
<reference evidence="6" key="1">
    <citation type="submission" date="2016-06" db="UniProtKB">
        <authorList>
            <consortium name="WormBaseParasite"/>
        </authorList>
    </citation>
    <scope>IDENTIFICATION</scope>
</reference>
<dbReference type="EMBL" id="UYSU01001589">
    <property type="protein sequence ID" value="VDL86992.1"/>
    <property type="molecule type" value="Genomic_DNA"/>
</dbReference>
<gene>
    <name evidence="4" type="ORF">SSLN_LOCUS1131</name>
</gene>
<keyword evidence="2" id="KW-0479">Metal-binding</keyword>
<evidence type="ECO:0000259" key="3">
    <source>
        <dbReference type="SMART" id="SM00919"/>
    </source>
</evidence>
<feature type="binding site" evidence="1">
    <location>
        <position position="162"/>
    </location>
    <ligand>
        <name>(S)-malate</name>
        <dbReference type="ChEBI" id="CHEBI:15589"/>
    </ligand>
</feature>
<accession>A0A183SA83</accession>
<dbReference type="PANTHER" id="PTHR23406:SF90">
    <property type="entry name" value="MALIC ENZYME-RELATED"/>
    <property type="match status" value="1"/>
</dbReference>
<dbReference type="InterPro" id="IPR012302">
    <property type="entry name" value="Malic_NAD-bd"/>
</dbReference>
<evidence type="ECO:0000313" key="4">
    <source>
        <dbReference type="EMBL" id="VDL86992.1"/>
    </source>
</evidence>
<dbReference type="Proteomes" id="UP000275846">
    <property type="component" value="Unassembled WGS sequence"/>
</dbReference>
<dbReference type="PANTHER" id="PTHR23406">
    <property type="entry name" value="MALIC ENZYME-RELATED"/>
    <property type="match status" value="1"/>
</dbReference>
<protein>
    <submittedName>
        <fullName evidence="6">Malic_M domain-containing protein</fullName>
    </submittedName>
</protein>
<reference evidence="4 5" key="2">
    <citation type="submission" date="2018-11" db="EMBL/GenBank/DDBJ databases">
        <authorList>
            <consortium name="Pathogen Informatics"/>
        </authorList>
    </citation>
    <scope>NUCLEOTIDE SEQUENCE [LARGE SCALE GENOMIC DNA]</scope>
    <source>
        <strain evidence="4 5">NST_G2</strain>
    </source>
</reference>